<feature type="compositionally biased region" description="Basic and acidic residues" evidence="17">
    <location>
        <begin position="611"/>
        <end position="627"/>
    </location>
</feature>
<evidence type="ECO:0000256" key="10">
    <source>
        <dbReference type="ARBA" id="ARBA00023125"/>
    </source>
</evidence>
<dbReference type="GO" id="GO:0003724">
    <property type="term" value="F:RNA helicase activity"/>
    <property type="evidence" value="ECO:0007669"/>
    <property type="project" value="UniProtKB-EC"/>
</dbReference>
<evidence type="ECO:0000256" key="11">
    <source>
        <dbReference type="ARBA" id="ARBA00023172"/>
    </source>
</evidence>
<organism evidence="23 24">
    <name type="scientific">Actinidia rufa</name>
    <dbReference type="NCBI Taxonomy" id="165716"/>
    <lineage>
        <taxon>Eukaryota</taxon>
        <taxon>Viridiplantae</taxon>
        <taxon>Streptophyta</taxon>
        <taxon>Embryophyta</taxon>
        <taxon>Tracheophyta</taxon>
        <taxon>Spermatophyta</taxon>
        <taxon>Magnoliopsida</taxon>
        <taxon>eudicotyledons</taxon>
        <taxon>Gunneridae</taxon>
        <taxon>Pentapetalae</taxon>
        <taxon>asterids</taxon>
        <taxon>Ericales</taxon>
        <taxon>Actinidiaceae</taxon>
        <taxon>Actinidia</taxon>
    </lineage>
</organism>
<evidence type="ECO:0000256" key="8">
    <source>
        <dbReference type="ARBA" id="ARBA00022806"/>
    </source>
</evidence>
<keyword evidence="13" id="KW-0539">Nucleus</keyword>
<evidence type="ECO:0000256" key="2">
    <source>
        <dbReference type="ARBA" id="ARBA00009391"/>
    </source>
</evidence>
<keyword evidence="24" id="KW-1185">Reference proteome</keyword>
<evidence type="ECO:0000259" key="19">
    <source>
        <dbReference type="PROSITE" id="PS50162"/>
    </source>
</evidence>
<dbReference type="HAMAP" id="MF_00268">
    <property type="entry name" value="RecA"/>
    <property type="match status" value="1"/>
</dbReference>
<dbReference type="InterPro" id="IPR003593">
    <property type="entry name" value="AAA+_ATPase"/>
</dbReference>
<dbReference type="Pfam" id="PF00154">
    <property type="entry name" value="RecA_N"/>
    <property type="match status" value="1"/>
</dbReference>
<evidence type="ECO:0000256" key="6">
    <source>
        <dbReference type="ARBA" id="ARBA00022741"/>
    </source>
</evidence>
<dbReference type="InterPro" id="IPR027417">
    <property type="entry name" value="P-loop_NTPase"/>
</dbReference>
<feature type="domain" description="Helicase ATP-binding" evidence="21">
    <location>
        <begin position="828"/>
        <end position="991"/>
    </location>
</feature>
<comment type="catalytic activity">
    <reaction evidence="14">
        <text>ATP + H2O = ADP + phosphate + H(+)</text>
        <dbReference type="Rhea" id="RHEA:13065"/>
        <dbReference type="ChEBI" id="CHEBI:15377"/>
        <dbReference type="ChEBI" id="CHEBI:15378"/>
        <dbReference type="ChEBI" id="CHEBI:30616"/>
        <dbReference type="ChEBI" id="CHEBI:43474"/>
        <dbReference type="ChEBI" id="CHEBI:456216"/>
        <dbReference type="EC" id="3.6.4.13"/>
    </reaction>
</comment>
<dbReference type="PROSITE" id="PS51192">
    <property type="entry name" value="HELICASE_ATP_BIND_1"/>
    <property type="match status" value="1"/>
</dbReference>
<dbReference type="SMART" id="SM00487">
    <property type="entry name" value="DEXDc"/>
    <property type="match status" value="1"/>
</dbReference>
<dbReference type="InterPro" id="IPR003029">
    <property type="entry name" value="S1_domain"/>
</dbReference>
<dbReference type="GO" id="GO:0003697">
    <property type="term" value="F:single-stranded DNA binding"/>
    <property type="evidence" value="ECO:0007669"/>
    <property type="project" value="InterPro"/>
</dbReference>
<dbReference type="GO" id="GO:0140664">
    <property type="term" value="F:ATP-dependent DNA damage sensor activity"/>
    <property type="evidence" value="ECO:0007669"/>
    <property type="project" value="InterPro"/>
</dbReference>
<feature type="region of interest" description="Disordered" evidence="17">
    <location>
        <begin position="611"/>
        <end position="649"/>
    </location>
</feature>
<dbReference type="InterPro" id="IPR011709">
    <property type="entry name" value="DEAD-box_helicase_OB_fold"/>
</dbReference>
<evidence type="ECO:0000256" key="5">
    <source>
        <dbReference type="ARBA" id="ARBA00022728"/>
    </source>
</evidence>
<dbReference type="PANTHER" id="PTHR18934:SF85">
    <property type="entry name" value="ATP-DEPENDENT RNA HELICASE DHX8"/>
    <property type="match status" value="1"/>
</dbReference>
<keyword evidence="7" id="KW-0378">Hydrolase</keyword>
<dbReference type="Pfam" id="PF07717">
    <property type="entry name" value="OB_NTP_bind"/>
    <property type="match status" value="1"/>
</dbReference>
<dbReference type="Pfam" id="PF00271">
    <property type="entry name" value="Helicase_C"/>
    <property type="match status" value="1"/>
</dbReference>
<dbReference type="NCBIfam" id="TIGR02012">
    <property type="entry name" value="tigrfam_recA"/>
    <property type="match status" value="1"/>
</dbReference>
<evidence type="ECO:0000259" key="20">
    <source>
        <dbReference type="PROSITE" id="PS50163"/>
    </source>
</evidence>
<dbReference type="GO" id="GO:0071013">
    <property type="term" value="C:catalytic step 2 spliceosome"/>
    <property type="evidence" value="ECO:0007669"/>
    <property type="project" value="TreeGrafter"/>
</dbReference>
<evidence type="ECO:0000313" key="23">
    <source>
        <dbReference type="EMBL" id="GFS43383.1"/>
    </source>
</evidence>
<dbReference type="GO" id="GO:0005524">
    <property type="term" value="F:ATP binding"/>
    <property type="evidence" value="ECO:0007669"/>
    <property type="project" value="UniProtKB-KW"/>
</dbReference>
<evidence type="ECO:0000256" key="4">
    <source>
        <dbReference type="ARBA" id="ARBA00022664"/>
    </source>
</evidence>
<dbReference type="InterPro" id="IPR020584">
    <property type="entry name" value="DNA_recomb/repair_RecA_CS"/>
</dbReference>
<feature type="domain" description="RecA family profile 2" evidence="20">
    <location>
        <begin position="239"/>
        <end position="311"/>
    </location>
</feature>
<dbReference type="InterPro" id="IPR012340">
    <property type="entry name" value="NA-bd_OB-fold"/>
</dbReference>
<dbReference type="FunFam" id="3.40.50.300:FF:000191">
    <property type="entry name" value="Pre-mRNA-splicing factor ATP-dependent RNA helicase"/>
    <property type="match status" value="1"/>
</dbReference>
<dbReference type="PANTHER" id="PTHR18934">
    <property type="entry name" value="ATP-DEPENDENT RNA HELICASE"/>
    <property type="match status" value="1"/>
</dbReference>
<dbReference type="InterPro" id="IPR020588">
    <property type="entry name" value="RecA_ATP-bd"/>
</dbReference>
<evidence type="ECO:0000256" key="13">
    <source>
        <dbReference type="ARBA" id="ARBA00023242"/>
    </source>
</evidence>
<dbReference type="SUPFAM" id="SSF54752">
    <property type="entry name" value="RecA protein, C-terminal domain"/>
    <property type="match status" value="1"/>
</dbReference>
<dbReference type="Gene3D" id="2.40.50.140">
    <property type="entry name" value="Nucleic acid-binding proteins"/>
    <property type="match status" value="1"/>
</dbReference>
<dbReference type="GO" id="GO:0016787">
    <property type="term" value="F:hydrolase activity"/>
    <property type="evidence" value="ECO:0007669"/>
    <property type="project" value="UniProtKB-KW"/>
</dbReference>
<dbReference type="InterPro" id="IPR049621">
    <property type="entry name" value="S1_DHX8_helicase"/>
</dbReference>
<gene>
    <name evidence="23" type="ORF">Acr_00g0084880</name>
</gene>
<dbReference type="GO" id="GO:0006281">
    <property type="term" value="P:DNA repair"/>
    <property type="evidence" value="ECO:0007669"/>
    <property type="project" value="InterPro"/>
</dbReference>
<dbReference type="InterPro" id="IPR001650">
    <property type="entry name" value="Helicase_C-like"/>
</dbReference>
<feature type="domain" description="S1 motif" evidence="18">
    <location>
        <begin position="529"/>
        <end position="605"/>
    </location>
</feature>
<dbReference type="InterPro" id="IPR011545">
    <property type="entry name" value="DEAD/DEAH_box_helicase_dom"/>
</dbReference>
<feature type="domain" description="Helicase C-terminal" evidence="22">
    <location>
        <begin position="1009"/>
        <end position="1189"/>
    </location>
</feature>
<dbReference type="CDD" id="cd18791">
    <property type="entry name" value="SF2_C_RHA"/>
    <property type="match status" value="1"/>
</dbReference>
<comment type="caution">
    <text evidence="23">The sequence shown here is derived from an EMBL/GenBank/DDBJ whole genome shotgun (WGS) entry which is preliminary data.</text>
</comment>
<dbReference type="InterPro" id="IPR014001">
    <property type="entry name" value="Helicase_ATP-bd"/>
</dbReference>
<feature type="compositionally biased region" description="Basic and acidic residues" evidence="17">
    <location>
        <begin position="374"/>
        <end position="386"/>
    </location>
</feature>
<sequence>MLILHVLMGDIEYHLMSGEGKKKSKSDGSDSSEENLSKKELALQQALEQITSSFGKGSIMWLGRSVGPKQVPVVSTGSFTLDIALGIGGFPKGRVVEVYGPEASGKTTLALHVIAEAQKEGGYCVFIDAEHALDPALAEAIGVNTENLLLSQPDCGEQALSLVDTLIRSGSIDVIVVDSVAALVPKGELDGEMGDAHMAMQARLMSQALRKLSHSLSLSQTVLIFINQVRAKLSTFGGFGGPSEVTCCGGNALKFYASIRLNIKRIGHVKKGEETIGSQVLAKVVKNKHAPPFKTAQFELEFGKGISRESEIVELGLKHKFITKTGGAYYSMNGRSFHGKDAIKKYLADDTITKEELIMKLREKLLNSAEDTEKESKTEAGDRPSDETIVSADSTDEDELSAVGACLSRCLVDIIGTTMASETKEDGLKKLEYLSLVSKVCTELESHLGFGDKVLAEFITEMGRKCETVEDFDSQLKENGAEMPDYFVRTLLTIIHAILPPKPKSKSGKKGRKTGRTKRIEVGEGIRIDMTVIGEMGMKMGKTKRMMIGGTEEMLSDFRGKEGLVHVSQIATRRIANVKDVVKRDQEVYVKVISVSGQKLSLSMRDVDQHTGKDLLPLKRSSDDDTFRTNPSGSNNGGPTSRTGLSGIRITEDDDVVPSRRPLKRMRSIPCMMTKAMGCSIKKRVVRKSLIEVELNEDEPAFLQGQSRYSIDMSPVKIFKNPEGSLSRAAALQSALIKERREVREQQQRTMLDSIPKDLNRPWEDPMPETGERHLAQELRGVGLSAYDMPEWKKDAFGKALTFGQRSKLSIQEQRKSLPIFKLKNELVQAVHDNQVLVVIGETGSGKTTQVTQYLAEAGYTTKGKIGCTQPRRVAAMSVAKRVAEEFGCRLGEEVGYAIRFEDCTGPDTVIKYMTDGMLMREILIDENLTQYSVIMLDEAHERTIHTDVLFGLLKQLVKRRPDLRLIVTSATLDAEKFSGYFFNCNIFTIPGRTFPVEILYTKQPESDYLDASLITVMQIHLTEPEGDILLFLTGQEEIDHACQCLYERMKGLGKNVPELIILPVYSALPSEMQSRIFDPAPPGKRKVVVATNIAEASLTIDGIFYVIDPGFAKQNVYNPKQGLDSLVITPISQASAKQRAGRAGRTGPGKCYRLYTESAFHNEMSPTSIPEIQRINLGMVTLNMKAMGINDLLSFDFMDPPSPQALISAMEQLYSLGALDEEGLLTKLGRKMAEFPLDPPLSKMLLASVDLGCSDEILTIIAMIQTGNIFYRPREKQAQADQKRAKFFQPEGDHLTLLAVYEAWKAKNFSGPWCFENFVQSRSLRRAQDVRKQLLTIMDKYKLDVMSAGKNFTKIRKAITAGFFFHAARKDPQEGYRTLVENQPVYIHPSSALFQRQPDWVIYHELVMTTKEYMREVTVVDPKWLVELAPRFFKVSDPTKMSKRKRQERIEPLYDRYHEPNSWRLSKRRA</sequence>
<dbReference type="SUPFAM" id="SSF52540">
    <property type="entry name" value="P-loop containing nucleoside triphosphate hydrolases"/>
    <property type="match status" value="2"/>
</dbReference>
<dbReference type="InterPro" id="IPR007502">
    <property type="entry name" value="Helicase-assoc_dom"/>
</dbReference>
<dbReference type="InterPro" id="IPR023400">
    <property type="entry name" value="RecA_C_sf"/>
</dbReference>
<feature type="region of interest" description="Disordered" evidence="17">
    <location>
        <begin position="18"/>
        <end position="38"/>
    </location>
</feature>
<evidence type="ECO:0000256" key="16">
    <source>
        <dbReference type="RuleBase" id="RU003422"/>
    </source>
</evidence>
<dbReference type="SMART" id="SM00490">
    <property type="entry name" value="HELICc"/>
    <property type="match status" value="1"/>
</dbReference>
<keyword evidence="5" id="KW-0747">Spliceosome</keyword>
<accession>A0A7J0DVA5</accession>
<dbReference type="InterPro" id="IPR044762">
    <property type="entry name" value="DHX8/Prp22_DEXHc"/>
</dbReference>
<keyword evidence="8 23" id="KW-0347">Helicase</keyword>
<dbReference type="PROSITE" id="PS00690">
    <property type="entry name" value="DEAH_ATP_HELICASE"/>
    <property type="match status" value="1"/>
</dbReference>
<feature type="compositionally biased region" description="Polar residues" evidence="17">
    <location>
        <begin position="628"/>
        <end position="644"/>
    </location>
</feature>
<dbReference type="InterPro" id="IPR048333">
    <property type="entry name" value="HA2_WH"/>
</dbReference>
<dbReference type="FunFam" id="1.20.120.1080:FF:000001">
    <property type="entry name" value="Pre-mRNA-splicing factor ATP-dependent RNA helicase"/>
    <property type="match status" value="1"/>
</dbReference>
<keyword evidence="6 16" id="KW-0547">Nucleotide-binding</keyword>
<protein>
    <recommendedName>
        <fullName evidence="3">RNA helicase</fullName>
        <ecNumber evidence="3">3.6.4.13</ecNumber>
    </recommendedName>
</protein>
<dbReference type="PROSITE" id="PS51194">
    <property type="entry name" value="HELICASE_CTER"/>
    <property type="match status" value="1"/>
</dbReference>
<dbReference type="InterPro" id="IPR013765">
    <property type="entry name" value="DNA_recomb/repair_RecA"/>
</dbReference>
<name>A0A7J0DVA5_9ERIC</name>
<dbReference type="PRINTS" id="PR00142">
    <property type="entry name" value="RECA"/>
</dbReference>
<dbReference type="GO" id="GO:0003723">
    <property type="term" value="F:RNA binding"/>
    <property type="evidence" value="ECO:0007669"/>
    <property type="project" value="TreeGrafter"/>
</dbReference>
<keyword evidence="4" id="KW-0507">mRNA processing</keyword>
<dbReference type="GO" id="GO:0000390">
    <property type="term" value="P:spliceosomal complex disassembly"/>
    <property type="evidence" value="ECO:0007669"/>
    <property type="project" value="TreeGrafter"/>
</dbReference>
<dbReference type="SUPFAM" id="SSF50249">
    <property type="entry name" value="Nucleic acid-binding proteins"/>
    <property type="match status" value="1"/>
</dbReference>
<dbReference type="Gene3D" id="1.20.120.1080">
    <property type="match status" value="1"/>
</dbReference>
<evidence type="ECO:0000256" key="7">
    <source>
        <dbReference type="ARBA" id="ARBA00022801"/>
    </source>
</evidence>
<feature type="domain" description="RecA family profile 1" evidence="19">
    <location>
        <begin position="70"/>
        <end position="229"/>
    </location>
</feature>
<evidence type="ECO:0000259" key="18">
    <source>
        <dbReference type="PROSITE" id="PS50126"/>
    </source>
</evidence>
<keyword evidence="11" id="KW-0233">DNA recombination</keyword>
<dbReference type="FunFam" id="3.40.50.300:FF:000087">
    <property type="entry name" value="Recombinase RecA"/>
    <property type="match status" value="1"/>
</dbReference>
<dbReference type="OrthoDB" id="10253254at2759"/>
<dbReference type="PROSITE" id="PS50163">
    <property type="entry name" value="RECA_3"/>
    <property type="match status" value="1"/>
</dbReference>
<comment type="subcellular location">
    <subcellularLocation>
        <location evidence="1">Nucleus</location>
    </subcellularLocation>
</comment>
<proteinExistence type="inferred from homology"/>
<dbReference type="Pfam" id="PF00575">
    <property type="entry name" value="S1"/>
    <property type="match status" value="1"/>
</dbReference>
<dbReference type="InterPro" id="IPR049428">
    <property type="entry name" value="RecA-like_N"/>
</dbReference>
<dbReference type="SMART" id="SM00847">
    <property type="entry name" value="HA2"/>
    <property type="match status" value="1"/>
</dbReference>
<dbReference type="InterPro" id="IPR049588">
    <property type="entry name" value="DHX8_GH2-like"/>
</dbReference>
<evidence type="ECO:0000256" key="12">
    <source>
        <dbReference type="ARBA" id="ARBA00023187"/>
    </source>
</evidence>
<evidence type="ECO:0000256" key="14">
    <source>
        <dbReference type="ARBA" id="ARBA00047984"/>
    </source>
</evidence>
<evidence type="ECO:0000256" key="17">
    <source>
        <dbReference type="SAM" id="MobiDB-lite"/>
    </source>
</evidence>
<dbReference type="EMBL" id="BJWL01000418">
    <property type="protein sequence ID" value="GFS43383.1"/>
    <property type="molecule type" value="Genomic_DNA"/>
</dbReference>
<dbReference type="EC" id="3.6.4.13" evidence="3"/>
<evidence type="ECO:0000256" key="1">
    <source>
        <dbReference type="ARBA" id="ARBA00004123"/>
    </source>
</evidence>
<feature type="compositionally biased region" description="Basic and acidic residues" evidence="17">
    <location>
        <begin position="19"/>
        <end position="28"/>
    </location>
</feature>
<keyword evidence="9 16" id="KW-0067">ATP-binding</keyword>
<dbReference type="GO" id="GO:0006310">
    <property type="term" value="P:DNA recombination"/>
    <property type="evidence" value="ECO:0007669"/>
    <property type="project" value="UniProtKB-KW"/>
</dbReference>
<keyword evidence="12" id="KW-0508">mRNA splicing</keyword>
<dbReference type="CDD" id="cd17971">
    <property type="entry name" value="DEXHc_DHX8"/>
    <property type="match status" value="1"/>
</dbReference>
<dbReference type="Pfam" id="PF21010">
    <property type="entry name" value="HA2_C"/>
    <property type="match status" value="1"/>
</dbReference>
<dbReference type="PROSITE" id="PS50126">
    <property type="entry name" value="S1"/>
    <property type="match status" value="1"/>
</dbReference>
<evidence type="ECO:0000256" key="15">
    <source>
        <dbReference type="ARBA" id="ARBA00056887"/>
    </source>
</evidence>
<evidence type="ECO:0000259" key="22">
    <source>
        <dbReference type="PROSITE" id="PS51194"/>
    </source>
</evidence>
<keyword evidence="10" id="KW-0238">DNA-binding</keyword>
<evidence type="ECO:0000313" key="24">
    <source>
        <dbReference type="Proteomes" id="UP000585474"/>
    </source>
</evidence>
<dbReference type="SMART" id="SM00316">
    <property type="entry name" value="S1"/>
    <property type="match status" value="1"/>
</dbReference>
<dbReference type="Gene3D" id="3.40.50.300">
    <property type="entry name" value="P-loop containing nucleotide triphosphate hydrolases"/>
    <property type="match status" value="3"/>
</dbReference>
<comment type="function">
    <text evidence="15">Involved in recombination ability and DNA strand transfer activity.</text>
</comment>
<dbReference type="CDD" id="cd05684">
    <property type="entry name" value="S1_DHX8_helicase"/>
    <property type="match status" value="1"/>
</dbReference>
<dbReference type="Pfam" id="PF04408">
    <property type="entry name" value="WHD_HA2"/>
    <property type="match status" value="1"/>
</dbReference>
<dbReference type="PROSITE" id="PS50162">
    <property type="entry name" value="RECA_2"/>
    <property type="match status" value="1"/>
</dbReference>
<evidence type="ECO:0000259" key="21">
    <source>
        <dbReference type="PROSITE" id="PS51192"/>
    </source>
</evidence>
<dbReference type="CDD" id="cd21691">
    <property type="entry name" value="GH2-like_DHX8"/>
    <property type="match status" value="1"/>
</dbReference>
<dbReference type="InterPro" id="IPR020587">
    <property type="entry name" value="RecA_monomer-monomer_interface"/>
</dbReference>
<reference evidence="24" key="1">
    <citation type="submission" date="2019-07" db="EMBL/GenBank/DDBJ databases">
        <title>De Novo Assembly of kiwifruit Actinidia rufa.</title>
        <authorList>
            <person name="Sugita-Konishi S."/>
            <person name="Sato K."/>
            <person name="Mori E."/>
            <person name="Abe Y."/>
            <person name="Kisaki G."/>
            <person name="Hamano K."/>
            <person name="Suezawa K."/>
            <person name="Otani M."/>
            <person name="Fukuda T."/>
            <person name="Manabe T."/>
            <person name="Gomi K."/>
            <person name="Tabuchi M."/>
            <person name="Akimitsu K."/>
            <person name="Kataoka I."/>
        </authorList>
    </citation>
    <scope>NUCLEOTIDE SEQUENCE [LARGE SCALE GENOMIC DNA]</scope>
    <source>
        <strain evidence="24">cv. Fuchu</strain>
    </source>
</reference>
<evidence type="ECO:0000256" key="9">
    <source>
        <dbReference type="ARBA" id="ARBA00022840"/>
    </source>
</evidence>
<dbReference type="SMART" id="SM00382">
    <property type="entry name" value="AAA"/>
    <property type="match status" value="2"/>
</dbReference>
<dbReference type="InterPro" id="IPR002464">
    <property type="entry name" value="DNA/RNA_helicase_DEAH_CS"/>
</dbReference>
<comment type="similarity">
    <text evidence="2 16">Belongs to the RecA family.</text>
</comment>
<dbReference type="FunFam" id="3.40.50.300:FF:000101">
    <property type="entry name" value="Pre-mRNA-splicing factor ATP-dependent RNA helicase"/>
    <property type="match status" value="1"/>
</dbReference>
<dbReference type="CDD" id="cd00983">
    <property type="entry name" value="RecA"/>
    <property type="match status" value="1"/>
</dbReference>
<evidence type="ECO:0000256" key="3">
    <source>
        <dbReference type="ARBA" id="ARBA00012552"/>
    </source>
</evidence>
<dbReference type="PROSITE" id="PS00321">
    <property type="entry name" value="RECA_1"/>
    <property type="match status" value="1"/>
</dbReference>
<dbReference type="Proteomes" id="UP000585474">
    <property type="component" value="Unassembled WGS sequence"/>
</dbReference>
<dbReference type="Pfam" id="PF00270">
    <property type="entry name" value="DEAD"/>
    <property type="match status" value="1"/>
</dbReference>
<feature type="region of interest" description="Disordered" evidence="17">
    <location>
        <begin position="369"/>
        <end position="395"/>
    </location>
</feature>